<dbReference type="AlphaFoldDB" id="A0A0V1MQF5"/>
<reference evidence="1 2" key="1">
    <citation type="submission" date="2015-01" db="EMBL/GenBank/DDBJ databases">
        <title>Evolution of Trichinella species and genotypes.</title>
        <authorList>
            <person name="Korhonen P.K."/>
            <person name="Edoardo P."/>
            <person name="Giuseppe L.R."/>
            <person name="Gasser R.B."/>
        </authorList>
    </citation>
    <scope>NUCLEOTIDE SEQUENCE [LARGE SCALE GENOMIC DNA]</scope>
    <source>
        <strain evidence="1">ISS1980</strain>
    </source>
</reference>
<accession>A0A0V1MQF5</accession>
<evidence type="ECO:0000313" key="1">
    <source>
        <dbReference type="EMBL" id="KRZ73938.1"/>
    </source>
</evidence>
<evidence type="ECO:0000313" key="2">
    <source>
        <dbReference type="Proteomes" id="UP000054843"/>
    </source>
</evidence>
<keyword evidence="2" id="KW-1185">Reference proteome</keyword>
<comment type="caution">
    <text evidence="1">The sequence shown here is derived from an EMBL/GenBank/DDBJ whole genome shotgun (WGS) entry which is preliminary data.</text>
</comment>
<proteinExistence type="predicted"/>
<protein>
    <submittedName>
        <fullName evidence="1">Uncharacterized protein</fullName>
    </submittedName>
</protein>
<sequence length="113" mass="12514">MLLTIATIDHNTTERKPKLHTTNNCHVPPTYRTPPPIVKSKWACYGSRVQRRRAGVISSPDCYTMTADKRQNLVTKSALTSVHLYLTLQLLLIAASENLAAFHGPISINSSSI</sequence>
<name>A0A0V1MQF5_9BILA</name>
<organism evidence="1 2">
    <name type="scientific">Trichinella papuae</name>
    <dbReference type="NCBI Taxonomy" id="268474"/>
    <lineage>
        <taxon>Eukaryota</taxon>
        <taxon>Metazoa</taxon>
        <taxon>Ecdysozoa</taxon>
        <taxon>Nematoda</taxon>
        <taxon>Enoplea</taxon>
        <taxon>Dorylaimia</taxon>
        <taxon>Trichinellida</taxon>
        <taxon>Trichinellidae</taxon>
        <taxon>Trichinella</taxon>
    </lineage>
</organism>
<gene>
    <name evidence="1" type="ORF">T10_13052</name>
</gene>
<dbReference type="Proteomes" id="UP000054843">
    <property type="component" value="Unassembled WGS sequence"/>
</dbReference>
<dbReference type="EMBL" id="JYDO01000057">
    <property type="protein sequence ID" value="KRZ73938.1"/>
    <property type="molecule type" value="Genomic_DNA"/>
</dbReference>